<comment type="caution">
    <text evidence="1">The sequence shown here is derived from an EMBL/GenBank/DDBJ whole genome shotgun (WGS) entry which is preliminary data.</text>
</comment>
<name>A0A1F7YG94_9BACT</name>
<sequence>MAERKGNQEAVYFFLPRSEYELGRQAAEAVTKLVTHPGQLGEFLDLIKDNLFLAGVKGDSHTKNLLEKYLDSVAGSIETYKWEKRRGDKLTIDSARELISSLPEAGKKNTSPTESNLDRVALGMVKGFLESRFENVHDWRGQIETKYQFFSATVHNDITSGVFQKYHDLVMGKYPKLMEVNGFGWISSFAAYRTVGPKDERFLGMVDQVDRGGSLIAELIGKQDEFDRRSDSYAELAVQYDSLIALVHLGIDISNPRVGEDYLNLLKMHVKKSNKEGNFYGKKLDFEVLKKKTIPPEALEVAALHAVYPERGVALTNRYAEVSRDERVDNFQEVKHVRPGKFPFTVVGKNSEESDILIKLLGEATMRKKMEDLARDVQKQDEKWTTVPFAIEDLSGFVVGNPAVTGIKVDAIPEVRLKEIRDFLHKQGITKLREDRVRQPAIVSTWLGKDFEIIAIPDEYSAKTIEESALDLHVPSNLRTHSLEVLDEVVKTRLSIPREFTQLPTRSGYLFNLEDHPDLPGVFNEALVRLDDMGGIAVRLRLSGKDVTLPQQNLKSIEAKVTFPSNRTRIELNEIGNKLPLDLQWITESATLSLVRSVTCIPLNEIEQPRPGDFVPESGELLGKISIPGRIGHVGGYRLSGERKQYTQLAEIKYKNAMMDMGKATGGLSLAQINLEHRKIAPECERSLTWYSGYEPEIPSPPVVRRSPDRLVHIKH</sequence>
<protein>
    <submittedName>
        <fullName evidence="1">Uncharacterized protein</fullName>
    </submittedName>
</protein>
<dbReference type="EMBL" id="MGGL01000013">
    <property type="protein sequence ID" value="OGM26354.1"/>
    <property type="molecule type" value="Genomic_DNA"/>
</dbReference>
<reference evidence="1 2" key="1">
    <citation type="journal article" date="2016" name="Nat. Commun.">
        <title>Thousands of microbial genomes shed light on interconnected biogeochemical processes in an aquifer system.</title>
        <authorList>
            <person name="Anantharaman K."/>
            <person name="Brown C.T."/>
            <person name="Hug L.A."/>
            <person name="Sharon I."/>
            <person name="Castelle C.J."/>
            <person name="Probst A.J."/>
            <person name="Thomas B.C."/>
            <person name="Singh A."/>
            <person name="Wilkins M.J."/>
            <person name="Karaoz U."/>
            <person name="Brodie E.L."/>
            <person name="Williams K.H."/>
            <person name="Hubbard S.S."/>
            <person name="Banfield J.F."/>
        </authorList>
    </citation>
    <scope>NUCLEOTIDE SEQUENCE [LARGE SCALE GENOMIC DNA]</scope>
</reference>
<accession>A0A1F7YG94</accession>
<dbReference type="Proteomes" id="UP000179221">
    <property type="component" value="Unassembled WGS sequence"/>
</dbReference>
<gene>
    <name evidence="1" type="ORF">A2628_03265</name>
</gene>
<proteinExistence type="predicted"/>
<evidence type="ECO:0000313" key="2">
    <source>
        <dbReference type="Proteomes" id="UP000179221"/>
    </source>
</evidence>
<organism evidence="1 2">
    <name type="scientific">Candidatus Woesebacteria bacterium RIFCSPHIGHO2_01_FULL_40_22</name>
    <dbReference type="NCBI Taxonomy" id="1802499"/>
    <lineage>
        <taxon>Bacteria</taxon>
        <taxon>Candidatus Woeseibacteriota</taxon>
    </lineage>
</organism>
<dbReference type="AlphaFoldDB" id="A0A1F7YG94"/>
<evidence type="ECO:0000313" key="1">
    <source>
        <dbReference type="EMBL" id="OGM26354.1"/>
    </source>
</evidence>